<evidence type="ECO:0000256" key="3">
    <source>
        <dbReference type="ARBA" id="ARBA00022840"/>
    </source>
</evidence>
<organism evidence="5 6">
    <name type="scientific">Allacma fusca</name>
    <dbReference type="NCBI Taxonomy" id="39272"/>
    <lineage>
        <taxon>Eukaryota</taxon>
        <taxon>Metazoa</taxon>
        <taxon>Ecdysozoa</taxon>
        <taxon>Arthropoda</taxon>
        <taxon>Hexapoda</taxon>
        <taxon>Collembola</taxon>
        <taxon>Symphypleona</taxon>
        <taxon>Sminthuridae</taxon>
        <taxon>Allacma</taxon>
    </lineage>
</organism>
<dbReference type="GO" id="GO:0005634">
    <property type="term" value="C:nucleus"/>
    <property type="evidence" value="ECO:0007669"/>
    <property type="project" value="TreeGrafter"/>
</dbReference>
<sequence length="899" mass="102262">MKYTFLGESASRGCRNKDQGSESFKLGKGISEGAGTVVAVNNKPLRYLPFRKMYGKGKSETSQERGTHDSGFSCPSTNGSSGINTTQEAQHKLSVTDNRSADRDNTLNNPFATCQGKVGDVTIGSTGTIMKPLDDFLFIDQLAENLQRLGIQQLLQNSFHMFHSGLHNASAVSKPSYYQDIEKLYDTLRTRARSLEYQFQEYICLPETLLESYLTQLKMPETNNFEHLPDKIRAAYLQLRTHVIQDYKERNARIMELESQAMESLISKSVAYCSEEMEYLIGDCYIDDFAFQGYAEEIYKETLSIFRKVADLKHDSWIKHYETRLDGKLQQIKNKMENRNEENRHRLESSISAFKNDSIREYKKTLKKEKELREFNPRALKALDTLDNIGKDAKAATTRHFQQQYKIKILASNIPGVIQIIRRYEKELEDEISTIFSSEVRDVKFKQQEQNRLLELKKKQATSSAEQHLPVNLRNSKASSQNISAKGGHSSGHSQGSQYSARDWPLLPFPGCQLAIHFGLYRTLAGIVVPGTDDILVLFDVSNCIYFDHPQLVLCSEDPDCTKYKPSQVPNILQSQRNLPYKAFISNKETLMPLEGMIACLFAAIKLQTELRQKVEISDCVICIPQCLNENQRGAILNGARIAGLGNVTLINDTNAIALAFMMEKKWVKGSITVANTSEGFIDAAYLIVNEGYMQIKNGSASLTTYPVIQSVILAGNDEYMDRIHVVLNSDHHLKEKHVEHIQVGDKYALFGAAYLTVLNNVNRGGPIYKRWADLSKEPNSDLEILWRHLTAQQSKDELLLLSNMNTHQPGYLSALGMAEMQEHFILNEKIQIHRAKIIMLKKVQYLETCLKKNPRPRLNELHNVIATIQNDMETLDLTNEQLCDYDNNLDNLYDQLHR</sequence>
<feature type="region of interest" description="Disordered" evidence="4">
    <location>
        <begin position="457"/>
        <end position="497"/>
    </location>
</feature>
<feature type="compositionally biased region" description="Basic and acidic residues" evidence="4">
    <location>
        <begin position="57"/>
        <end position="68"/>
    </location>
</feature>
<keyword evidence="6" id="KW-1185">Reference proteome</keyword>
<dbReference type="Proteomes" id="UP000708208">
    <property type="component" value="Unassembled WGS sequence"/>
</dbReference>
<dbReference type="EMBL" id="CAJVCH010021937">
    <property type="protein sequence ID" value="CAG7692266.1"/>
    <property type="molecule type" value="Genomic_DNA"/>
</dbReference>
<feature type="compositionally biased region" description="Polar residues" evidence="4">
    <location>
        <begin position="73"/>
        <end position="98"/>
    </location>
</feature>
<comment type="caution">
    <text evidence="5">The sequence shown here is derived from an EMBL/GenBank/DDBJ whole genome shotgun (WGS) entry which is preliminary data.</text>
</comment>
<dbReference type="AlphaFoldDB" id="A0A8J2JCB1"/>
<proteinExistence type="inferred from homology"/>
<protein>
    <submittedName>
        <fullName evidence="5">Uncharacterized protein</fullName>
    </submittedName>
</protein>
<dbReference type="InterPro" id="IPR013126">
    <property type="entry name" value="Hsp_70_fam"/>
</dbReference>
<dbReference type="GO" id="GO:0140662">
    <property type="term" value="F:ATP-dependent protein folding chaperone"/>
    <property type="evidence" value="ECO:0007669"/>
    <property type="project" value="InterPro"/>
</dbReference>
<evidence type="ECO:0000313" key="6">
    <source>
        <dbReference type="Proteomes" id="UP000708208"/>
    </source>
</evidence>
<name>A0A8J2JCB1_9HEXA</name>
<keyword evidence="3" id="KW-0067">ATP-binding</keyword>
<evidence type="ECO:0000256" key="1">
    <source>
        <dbReference type="ARBA" id="ARBA00007381"/>
    </source>
</evidence>
<dbReference type="PANTHER" id="PTHR45639">
    <property type="entry name" value="HSC70CB, ISOFORM G-RELATED"/>
    <property type="match status" value="1"/>
</dbReference>
<feature type="region of interest" description="Disordered" evidence="4">
    <location>
        <begin position="1"/>
        <end position="24"/>
    </location>
</feature>
<evidence type="ECO:0000313" key="5">
    <source>
        <dbReference type="EMBL" id="CAG7692266.1"/>
    </source>
</evidence>
<comment type="similarity">
    <text evidence="1">Belongs to the heat shock protein 70 family.</text>
</comment>
<dbReference type="Pfam" id="PF00012">
    <property type="entry name" value="HSP70"/>
    <property type="match status" value="1"/>
</dbReference>
<gene>
    <name evidence="5" type="ORF">AFUS01_LOCUS3642</name>
</gene>
<keyword evidence="2" id="KW-0547">Nucleotide-binding</keyword>
<feature type="region of interest" description="Disordered" evidence="4">
    <location>
        <begin position="56"/>
        <end position="108"/>
    </location>
</feature>
<accession>A0A8J2JCB1</accession>
<dbReference type="PANTHER" id="PTHR45639:SF4">
    <property type="entry name" value="HSC70CB, ISOFORM G"/>
    <property type="match status" value="1"/>
</dbReference>
<evidence type="ECO:0000256" key="2">
    <source>
        <dbReference type="ARBA" id="ARBA00022741"/>
    </source>
</evidence>
<evidence type="ECO:0000256" key="4">
    <source>
        <dbReference type="SAM" id="MobiDB-lite"/>
    </source>
</evidence>
<feature type="compositionally biased region" description="Low complexity" evidence="4">
    <location>
        <begin position="487"/>
        <end position="497"/>
    </location>
</feature>
<dbReference type="GO" id="GO:0005524">
    <property type="term" value="F:ATP binding"/>
    <property type="evidence" value="ECO:0007669"/>
    <property type="project" value="UniProtKB-KW"/>
</dbReference>
<dbReference type="GO" id="GO:0005829">
    <property type="term" value="C:cytosol"/>
    <property type="evidence" value="ECO:0007669"/>
    <property type="project" value="TreeGrafter"/>
</dbReference>
<reference evidence="5" key="1">
    <citation type="submission" date="2021-06" db="EMBL/GenBank/DDBJ databases">
        <authorList>
            <person name="Hodson N. C."/>
            <person name="Mongue J. A."/>
            <person name="Jaron S. K."/>
        </authorList>
    </citation>
    <scope>NUCLEOTIDE SEQUENCE</scope>
</reference>
<feature type="compositionally biased region" description="Polar residues" evidence="4">
    <location>
        <begin position="473"/>
        <end position="484"/>
    </location>
</feature>